<proteinExistence type="inferred from homology"/>
<dbReference type="InterPro" id="IPR003126">
    <property type="entry name" value="Znf_UBR"/>
</dbReference>
<comment type="caution">
    <text evidence="12">The sequence shown here is derived from an EMBL/GenBank/DDBJ whole genome shotgun (WGS) entry which is preliminary data.</text>
</comment>
<dbReference type="InterPro" id="IPR055194">
    <property type="entry name" value="UBR1-like_WH"/>
</dbReference>
<evidence type="ECO:0000256" key="8">
    <source>
        <dbReference type="ARBA" id="ARBA00046341"/>
    </source>
</evidence>
<dbReference type="Gene3D" id="2.10.110.30">
    <property type="match status" value="1"/>
</dbReference>
<dbReference type="GO" id="GO:0008270">
    <property type="term" value="F:zinc ion binding"/>
    <property type="evidence" value="ECO:0007669"/>
    <property type="project" value="UniProtKB-UniRule"/>
</dbReference>
<evidence type="ECO:0000256" key="5">
    <source>
        <dbReference type="ARBA" id="ARBA00022771"/>
    </source>
</evidence>
<organism evidence="12 13">
    <name type="scientific">Clavispora lusitaniae</name>
    <name type="common">Candida lusitaniae</name>
    <dbReference type="NCBI Taxonomy" id="36911"/>
    <lineage>
        <taxon>Eukaryota</taxon>
        <taxon>Fungi</taxon>
        <taxon>Dikarya</taxon>
        <taxon>Ascomycota</taxon>
        <taxon>Saccharomycotina</taxon>
        <taxon>Pichiomycetes</taxon>
        <taxon>Metschnikowiaceae</taxon>
        <taxon>Clavispora</taxon>
    </lineage>
</organism>
<dbReference type="InterPro" id="IPR044046">
    <property type="entry name" value="E3_ligase_UBR-like_C"/>
</dbReference>
<dbReference type="Proteomes" id="UP000195602">
    <property type="component" value="Unassembled WGS sequence"/>
</dbReference>
<keyword evidence="4 10" id="KW-0479">Metal-binding</keyword>
<keyword evidence="3 10" id="KW-0808">Transferase</keyword>
<comment type="similarity">
    <text evidence="8 10">Belongs to the E3 ubiquitin-protein ligase UBR1-like family.</text>
</comment>
<evidence type="ECO:0000313" key="12">
    <source>
        <dbReference type="EMBL" id="OVF10106.1"/>
    </source>
</evidence>
<sequence length="1759" mass="201674">MEDLKRYLVSLPAALDFKEHGKVKVNVYKALYYAVSGQGKYAPLLFASLPPEELEHLKNYSWQPKVSRSKPFYKYVAKHAYTHPPNQTCGRPLLLGEPVYRCQECGYDDTCVICVHCFNRADHVGHSVMMYTSRRDSSGMCDCGDETAFVRPLNCNCQQAPPEPLPEELSSLIESTIRVVLDYILDVANFSVNTLPLVHRNINSRGEINVTSLQLSDFCSLPAATYGAVDANSDEWHLVLWNDENHDYPEAETGIRAASGVDDRTAKSIAMTVNSEGRAILRSAPNYADLLKPQRRAEVDGLVATIMSSRDYMREQIVGAMVSWLADVVAFSGNDSFREECRRILPKVLLEPGFEFSKVIPSEFFRIAAPESVVKQHFFENGLLFDGELLNLALTTLKPGVSSSSIMAPVHNILRAPFEVQLARSRIQYLLAFEIRLVANVRKKLIKSILPMLFVDAQNKATFCQQYIDVYPIVLTVLALSDREEQIASTNEIATQLFTCPKTNMWVVTSGKLGNILGPLSALIEEHSARKNESGLPNLVDIIVDIRSKREKSSIQRVISDAVNTFHHIVSKNNCTEIMNVFLMHDNLMLFLNFLKYFQGAMEIVRKYGDHVERESLESFYSFLQRAVPLYQLVSNICTTERVEENRVTKAALLTFEFLSQRNLRMKAPGIADFRVSKDPVSYMNPENSFFSYLLQNSNFEEVYTKIKSCKFPFVHVSDFSLRSIVLVSQVKVGFWIRNGISVSRQIIYYTDSFMNDVAYYRDFHLNQVAIMVDDPKVTLFNFLDRWELLSWYAGEVSHDKTVYDERFGFMCSQFVIFLYVLLTDRFFFDNSSSTKKNSHRVKNAICYALCEGPKAYSRLKTELSTSESDVDNFDELLLECANYQEPTGLTDFGMYRLKPELYDSLDPVNLHLDASKSETIMESLISNIAKAKKIDEKKVILKPDFYYAESSFVNKKIGEFTRTTEFAKLIYKLLQYSLDAKDEQFLPYILHLIHAVIIDDEQINGQNHLLESFITIPISDLLMTVADSTMASHIVSKADFLLDSFVSKDNRILESLIDCFGEEHVQSYKKRKVGLFESDAEKKKRQAEGRKARIMKKFAKQREQFMEQNKLENDDQGEVTDDQSKESLKCVICGEDENTEDTFGLLLCANKSSIFWKLRPEHKFAKHAFQDWDFVLKPEGDNVYPIGYPYSFMREDRVKLDGSVAFSCTHGMHYACFEEARRHHDQFPCPLCHAAHDNFIPRFLIDSKPFVGAESLDGEMQWVPYKELLSEIGEFKAQTLIKTMLSDEYLDEKGELKKSIDDVIPWGEILTIGKVQAFTHHEYERVIEFTTLLANTVRSQEMTTRLEGNKAFSNFLEQIPNSAKMLIRSMAQFSALSFAKYKSSFSGPHFDSKLPRTVYENMDSIFNEIVALFFQTDYSWHSLMRMGFAKLVATNFLTLDTELIIEEPWNVMPYKQATENQLHWVKENLNKHRPKASRDLTKEEEENVESRAIFFGMERSVLPFLRQCAIFTDILTSEQVDSSTFQSIDKFAKLKEEIENQEYPDSPDALCKALNLPKIEDILACMYKDQEIHPFEGSYYREFAEIYYHPDKALIPLEYPGVIRLIDLPDDYQDCVTDRNTAIIDQKCNAICLLCGSYQKSSDIGQHSKICCEMPIFFKPISNTLEILIFIGANGIGIKIPAPYLTIHGEIKKERQPGKATLNRFRYNYLSKLWLNQGLYGFASRSLFGVRAVPRDPVELEEIFNEEIDSSEDEFDVW</sequence>
<dbReference type="CDD" id="cd19673">
    <property type="entry name" value="UBR-box_UBR3"/>
    <property type="match status" value="1"/>
</dbReference>
<keyword evidence="5 10" id="KW-0863">Zinc-finger</keyword>
<dbReference type="FunFam" id="2.10.110.30:FF:000002">
    <property type="entry name" value="Putative e3 ubiquitin-protein ligase ubr3"/>
    <property type="match status" value="1"/>
</dbReference>
<keyword evidence="6 10" id="KW-0833">Ubl conjugation pathway</keyword>
<dbReference type="EC" id="2.3.2.27" evidence="10"/>
<dbReference type="PROSITE" id="PS51157">
    <property type="entry name" value="ZF_UBR"/>
    <property type="match status" value="1"/>
</dbReference>
<name>A0AA91Q393_CLALS</name>
<reference evidence="12 13" key="1">
    <citation type="submission" date="2017-04" db="EMBL/GenBank/DDBJ databases">
        <title>Draft genome of the yeast Clavispora lusitaniae type strain CBS 6936.</title>
        <authorList>
            <person name="Durrens P."/>
            <person name="Klopp C."/>
            <person name="Biteau N."/>
            <person name="Fitton-Ouhabi V."/>
            <person name="Dementhon K."/>
            <person name="Accoceberry I."/>
            <person name="Sherman D.J."/>
            <person name="Noel T."/>
        </authorList>
    </citation>
    <scope>NUCLEOTIDE SEQUENCE [LARGE SCALE GENOMIC DNA]</scope>
    <source>
        <strain evidence="12 13">CBS 6936</strain>
    </source>
</reference>
<evidence type="ECO:0000256" key="7">
    <source>
        <dbReference type="ARBA" id="ARBA00022833"/>
    </source>
</evidence>
<evidence type="ECO:0000256" key="6">
    <source>
        <dbReference type="ARBA" id="ARBA00022786"/>
    </source>
</evidence>
<gene>
    <name evidence="12" type="ORF">A9F13_03g02497</name>
</gene>
<dbReference type="SMART" id="SM00396">
    <property type="entry name" value="ZnF_UBR1"/>
    <property type="match status" value="1"/>
</dbReference>
<evidence type="ECO:0000256" key="3">
    <source>
        <dbReference type="ARBA" id="ARBA00022679"/>
    </source>
</evidence>
<dbReference type="InterPro" id="IPR039164">
    <property type="entry name" value="UBR1-like"/>
</dbReference>
<evidence type="ECO:0000259" key="11">
    <source>
        <dbReference type="PROSITE" id="PS51157"/>
    </source>
</evidence>
<dbReference type="GO" id="GO:0000151">
    <property type="term" value="C:ubiquitin ligase complex"/>
    <property type="evidence" value="ECO:0007669"/>
    <property type="project" value="TreeGrafter"/>
</dbReference>
<dbReference type="PANTHER" id="PTHR21497">
    <property type="entry name" value="UBIQUITIN LIGASE E3 ALPHA-RELATED"/>
    <property type="match status" value="1"/>
</dbReference>
<dbReference type="EMBL" id="LYUB02000003">
    <property type="protein sequence ID" value="OVF10106.1"/>
    <property type="molecule type" value="Genomic_DNA"/>
</dbReference>
<evidence type="ECO:0000256" key="10">
    <source>
        <dbReference type="RuleBase" id="RU366018"/>
    </source>
</evidence>
<dbReference type="KEGG" id="clus:A9F13_03g02497"/>
<keyword evidence="7 10" id="KW-0862">Zinc</keyword>
<dbReference type="Pfam" id="PF02207">
    <property type="entry name" value="zf-UBR"/>
    <property type="match status" value="1"/>
</dbReference>
<evidence type="ECO:0000313" key="13">
    <source>
        <dbReference type="Proteomes" id="UP000195602"/>
    </source>
</evidence>
<dbReference type="GO" id="GO:0071596">
    <property type="term" value="P:ubiquitin-dependent protein catabolic process via the N-end rule pathway"/>
    <property type="evidence" value="ECO:0007669"/>
    <property type="project" value="UniProtKB-UniRule"/>
</dbReference>
<dbReference type="GO" id="GO:0061630">
    <property type="term" value="F:ubiquitin protein ligase activity"/>
    <property type="evidence" value="ECO:0007669"/>
    <property type="project" value="UniProtKB-UniRule"/>
</dbReference>
<comment type="function">
    <text evidence="10">Ubiquitin ligase protein which is a component of the N-end rule pathway. Recognizes and binds to proteins bearing specific N-terminal residues that are destabilizing according to the N-end rule, leading to their ubiquitination and subsequent degradation.</text>
</comment>
<dbReference type="GO" id="GO:0016567">
    <property type="term" value="P:protein ubiquitination"/>
    <property type="evidence" value="ECO:0007669"/>
    <property type="project" value="UniProtKB-UniRule"/>
</dbReference>
<feature type="domain" description="UBR-type" evidence="11">
    <location>
        <begin position="87"/>
        <end position="160"/>
    </location>
</feature>
<dbReference type="PANTHER" id="PTHR21497:SF26">
    <property type="entry name" value="E3 UBIQUITIN-PROTEIN LIGASE UBR1"/>
    <property type="match status" value="1"/>
</dbReference>
<dbReference type="Pfam" id="PF22960">
    <property type="entry name" value="WHD_UBR1"/>
    <property type="match status" value="1"/>
</dbReference>
<protein>
    <recommendedName>
        <fullName evidence="10">E3 ubiquitin-protein ligase</fullName>
        <ecNumber evidence="10">2.3.2.27</ecNumber>
    </recommendedName>
</protein>
<comment type="catalytic activity">
    <reaction evidence="1 10">
        <text>S-ubiquitinyl-[E2 ubiquitin-conjugating enzyme]-L-cysteine + [acceptor protein]-L-lysine = [E2 ubiquitin-conjugating enzyme]-L-cysteine + N(6)-ubiquitinyl-[acceptor protein]-L-lysine.</text>
        <dbReference type="EC" id="2.3.2.27"/>
    </reaction>
</comment>
<evidence type="ECO:0000256" key="4">
    <source>
        <dbReference type="ARBA" id="ARBA00022723"/>
    </source>
</evidence>
<accession>A0AA91Q393</accession>
<evidence type="ECO:0000256" key="2">
    <source>
        <dbReference type="ARBA" id="ARBA00004906"/>
    </source>
</evidence>
<feature type="zinc finger region" description="UBR-type" evidence="9">
    <location>
        <begin position="87"/>
        <end position="160"/>
    </location>
</feature>
<comment type="pathway">
    <text evidence="2 10">Protein modification; protein ubiquitination.</text>
</comment>
<evidence type="ECO:0000256" key="1">
    <source>
        <dbReference type="ARBA" id="ARBA00000900"/>
    </source>
</evidence>
<dbReference type="GO" id="GO:0005737">
    <property type="term" value="C:cytoplasm"/>
    <property type="evidence" value="ECO:0007669"/>
    <property type="project" value="TreeGrafter"/>
</dbReference>
<dbReference type="Pfam" id="PF18995">
    <property type="entry name" value="PRT6_C"/>
    <property type="match status" value="1"/>
</dbReference>
<evidence type="ECO:0000256" key="9">
    <source>
        <dbReference type="PROSITE-ProRule" id="PRU00508"/>
    </source>
</evidence>